<dbReference type="EMBL" id="NXLW01000020">
    <property type="protein sequence ID" value="RDU70380.1"/>
    <property type="molecule type" value="Genomic_DNA"/>
</dbReference>
<evidence type="ECO:0000256" key="1">
    <source>
        <dbReference type="ARBA" id="ARBA00006594"/>
    </source>
</evidence>
<name>A0A3D8IZI8_9HELI</name>
<organism evidence="3 4">
    <name type="scientific">Helicobacter aurati</name>
    <dbReference type="NCBI Taxonomy" id="137778"/>
    <lineage>
        <taxon>Bacteria</taxon>
        <taxon>Pseudomonadati</taxon>
        <taxon>Campylobacterota</taxon>
        <taxon>Epsilonproteobacteria</taxon>
        <taxon>Campylobacterales</taxon>
        <taxon>Helicobacteraceae</taxon>
        <taxon>Helicobacter</taxon>
    </lineage>
</organism>
<dbReference type="GO" id="GO:0003677">
    <property type="term" value="F:DNA binding"/>
    <property type="evidence" value="ECO:0007669"/>
    <property type="project" value="InterPro"/>
</dbReference>
<dbReference type="GO" id="GO:0008170">
    <property type="term" value="F:N-methyltransferase activity"/>
    <property type="evidence" value="ECO:0007669"/>
    <property type="project" value="InterPro"/>
</dbReference>
<dbReference type="Proteomes" id="UP000256424">
    <property type="component" value="Unassembled WGS sequence"/>
</dbReference>
<evidence type="ECO:0000313" key="3">
    <source>
        <dbReference type="EMBL" id="RDU70380.1"/>
    </source>
</evidence>
<dbReference type="Pfam" id="PF02384">
    <property type="entry name" value="N6_Mtase"/>
    <property type="match status" value="1"/>
</dbReference>
<sequence length="239" mass="27687">MKEYSKLQEIKQSKKKYAEFITNDNLRRFLAEKVKEYCGDIPLNVIDICAGSGQLCQYLNIKNLKAVEIQKDSCQTLKENFPNAEIYNQSFFTYQDTNDNDVVVCNYPFSLKFKELTQDDKDNIKKLFQYKKSGICDDIFILKSLLNAKRYAFIICAAGISFRNDSKILRQKIGNNLAELINCTDCFSDTKINVLLMIIDLQKTNNTYKTSLYDGSKNCILSQDIKEVNTEMYYCLNKI</sequence>
<dbReference type="Gene3D" id="3.40.50.150">
    <property type="entry name" value="Vaccinia Virus protein VP39"/>
    <property type="match status" value="1"/>
</dbReference>
<dbReference type="InterPro" id="IPR029063">
    <property type="entry name" value="SAM-dependent_MTases_sf"/>
</dbReference>
<comment type="caution">
    <text evidence="3">The sequence shown here is derived from an EMBL/GenBank/DDBJ whole genome shotgun (WGS) entry which is preliminary data.</text>
</comment>
<comment type="similarity">
    <text evidence="1">Belongs to the N(4)/N(6)-methyltransferase family.</text>
</comment>
<dbReference type="AlphaFoldDB" id="A0A3D8IZI8"/>
<dbReference type="GO" id="GO:0032259">
    <property type="term" value="P:methylation"/>
    <property type="evidence" value="ECO:0007669"/>
    <property type="project" value="UniProtKB-KW"/>
</dbReference>
<dbReference type="RefSeq" id="WP_115582599.1">
    <property type="nucleotide sequence ID" value="NZ_NXLW01000020.1"/>
</dbReference>
<protein>
    <submittedName>
        <fullName evidence="3">SAM-dependent methyltransferase</fullName>
    </submittedName>
</protein>
<feature type="domain" description="DNA methylase adenine-specific" evidence="2">
    <location>
        <begin position="61"/>
        <end position="222"/>
    </location>
</feature>
<keyword evidence="3" id="KW-0489">Methyltransferase</keyword>
<keyword evidence="4" id="KW-1185">Reference proteome</keyword>
<proteinExistence type="inferred from homology"/>
<dbReference type="SUPFAM" id="SSF53335">
    <property type="entry name" value="S-adenosyl-L-methionine-dependent methyltransferases"/>
    <property type="match status" value="1"/>
</dbReference>
<gene>
    <name evidence="3" type="ORF">CQA66_08205</name>
</gene>
<evidence type="ECO:0000259" key="2">
    <source>
        <dbReference type="Pfam" id="PF02384"/>
    </source>
</evidence>
<keyword evidence="3" id="KW-0808">Transferase</keyword>
<dbReference type="InterPro" id="IPR003356">
    <property type="entry name" value="DNA_methylase_A-5"/>
</dbReference>
<dbReference type="CDD" id="cd02440">
    <property type="entry name" value="AdoMet_MTases"/>
    <property type="match status" value="1"/>
</dbReference>
<evidence type="ECO:0000313" key="4">
    <source>
        <dbReference type="Proteomes" id="UP000256424"/>
    </source>
</evidence>
<accession>A0A3D8IZI8</accession>
<reference evidence="3 4" key="1">
    <citation type="submission" date="2018-04" db="EMBL/GenBank/DDBJ databases">
        <title>Novel Campyloabacter and Helicobacter Species and Strains.</title>
        <authorList>
            <person name="Mannion A.J."/>
            <person name="Shen Z."/>
            <person name="Fox J.G."/>
        </authorList>
    </citation>
    <scope>NUCLEOTIDE SEQUENCE [LARGE SCALE GENOMIC DNA]</scope>
    <source>
        <strain evidence="3 4">MIT 97-5075</strain>
    </source>
</reference>